<dbReference type="GO" id="GO:0005829">
    <property type="term" value="C:cytosol"/>
    <property type="evidence" value="ECO:0007669"/>
    <property type="project" value="TreeGrafter"/>
</dbReference>
<keyword evidence="7" id="KW-0413">Isomerase</keyword>
<evidence type="ECO:0000256" key="6">
    <source>
        <dbReference type="ARBA" id="ARBA00023125"/>
    </source>
</evidence>
<dbReference type="PROSITE" id="PS51198">
    <property type="entry name" value="UVRD_HELICASE_ATP_BIND"/>
    <property type="match status" value="1"/>
</dbReference>
<dbReference type="GO" id="GO:0043138">
    <property type="term" value="F:3'-5' DNA helicase activity"/>
    <property type="evidence" value="ECO:0007669"/>
    <property type="project" value="UniProtKB-EC"/>
</dbReference>
<dbReference type="AlphaFoldDB" id="A0A494Z748"/>
<name>A0A494Z748_9BACL</name>
<dbReference type="SUPFAM" id="SSF52540">
    <property type="entry name" value="P-loop containing nucleoside triphosphate hydrolases"/>
    <property type="match status" value="1"/>
</dbReference>
<keyword evidence="3 11" id="KW-0378">Hydrolase</keyword>
<dbReference type="GO" id="GO:0033202">
    <property type="term" value="C:DNA helicase complex"/>
    <property type="evidence" value="ECO:0007669"/>
    <property type="project" value="TreeGrafter"/>
</dbReference>
<dbReference type="GO" id="GO:0003677">
    <property type="term" value="F:DNA binding"/>
    <property type="evidence" value="ECO:0007669"/>
    <property type="project" value="UniProtKB-KW"/>
</dbReference>
<gene>
    <name evidence="14" type="ORF">D8M03_05880</name>
</gene>
<evidence type="ECO:0000256" key="1">
    <source>
        <dbReference type="ARBA" id="ARBA00009922"/>
    </source>
</evidence>
<dbReference type="EC" id="5.6.2.4" evidence="9"/>
<protein>
    <recommendedName>
        <fullName evidence="9">DNA 3'-5' helicase</fullName>
        <ecNumber evidence="9">5.6.2.4</ecNumber>
    </recommendedName>
</protein>
<keyword evidence="5 11" id="KW-0067">ATP-binding</keyword>
<dbReference type="OrthoDB" id="9810135at2"/>
<keyword evidence="4 11" id="KW-0347">Helicase</keyword>
<evidence type="ECO:0000259" key="12">
    <source>
        <dbReference type="PROSITE" id="PS51198"/>
    </source>
</evidence>
<evidence type="ECO:0000256" key="4">
    <source>
        <dbReference type="ARBA" id="ARBA00022806"/>
    </source>
</evidence>
<evidence type="ECO:0000256" key="11">
    <source>
        <dbReference type="PROSITE-ProRule" id="PRU00560"/>
    </source>
</evidence>
<dbReference type="Gene3D" id="1.10.10.160">
    <property type="match status" value="1"/>
</dbReference>
<feature type="domain" description="UvrD-like helicase ATP-binding" evidence="12">
    <location>
        <begin position="16"/>
        <end position="298"/>
    </location>
</feature>
<dbReference type="Gene3D" id="3.40.50.300">
    <property type="entry name" value="P-loop containing nucleotide triphosphate hydrolases"/>
    <property type="match status" value="2"/>
</dbReference>
<dbReference type="InterPro" id="IPR014017">
    <property type="entry name" value="DNA_helicase_UvrD-like_C"/>
</dbReference>
<evidence type="ECO:0000256" key="9">
    <source>
        <dbReference type="ARBA" id="ARBA00034808"/>
    </source>
</evidence>
<feature type="binding site" evidence="11">
    <location>
        <begin position="37"/>
        <end position="44"/>
    </location>
    <ligand>
        <name>ATP</name>
        <dbReference type="ChEBI" id="CHEBI:30616"/>
    </ligand>
</feature>
<dbReference type="GO" id="GO:0016887">
    <property type="term" value="F:ATP hydrolysis activity"/>
    <property type="evidence" value="ECO:0007669"/>
    <property type="project" value="RHEA"/>
</dbReference>
<comment type="catalytic activity">
    <reaction evidence="8">
        <text>Couples ATP hydrolysis with the unwinding of duplex DNA by translocating in the 3'-5' direction.</text>
        <dbReference type="EC" id="5.6.2.4"/>
    </reaction>
</comment>
<dbReference type="InterPro" id="IPR013986">
    <property type="entry name" value="DExx_box_DNA_helicase_dom_sf"/>
</dbReference>
<dbReference type="RefSeq" id="WP_121213849.1">
    <property type="nucleotide sequence ID" value="NZ_JBBYAI010000001.1"/>
</dbReference>
<organism evidence="14 15">
    <name type="scientific">Ureibacillus endophyticus</name>
    <dbReference type="NCBI Taxonomy" id="1978490"/>
    <lineage>
        <taxon>Bacteria</taxon>
        <taxon>Bacillati</taxon>
        <taxon>Bacillota</taxon>
        <taxon>Bacilli</taxon>
        <taxon>Bacillales</taxon>
        <taxon>Caryophanaceae</taxon>
        <taxon>Ureibacillus</taxon>
    </lineage>
</organism>
<dbReference type="InterPro" id="IPR014016">
    <property type="entry name" value="UvrD-like_ATP-bd"/>
</dbReference>
<dbReference type="Pfam" id="PF13361">
    <property type="entry name" value="UvrD_C"/>
    <property type="match status" value="1"/>
</dbReference>
<keyword evidence="2 11" id="KW-0547">Nucleotide-binding</keyword>
<evidence type="ECO:0000259" key="13">
    <source>
        <dbReference type="PROSITE" id="PS51217"/>
    </source>
</evidence>
<dbReference type="GO" id="GO:0005524">
    <property type="term" value="F:ATP binding"/>
    <property type="evidence" value="ECO:0007669"/>
    <property type="project" value="UniProtKB-UniRule"/>
</dbReference>
<comment type="catalytic activity">
    <reaction evidence="10">
        <text>ATP + H2O = ADP + phosphate + H(+)</text>
        <dbReference type="Rhea" id="RHEA:13065"/>
        <dbReference type="ChEBI" id="CHEBI:15377"/>
        <dbReference type="ChEBI" id="CHEBI:15378"/>
        <dbReference type="ChEBI" id="CHEBI:30616"/>
        <dbReference type="ChEBI" id="CHEBI:43474"/>
        <dbReference type="ChEBI" id="CHEBI:456216"/>
        <dbReference type="EC" id="5.6.2.4"/>
    </reaction>
</comment>
<evidence type="ECO:0000256" key="5">
    <source>
        <dbReference type="ARBA" id="ARBA00022840"/>
    </source>
</evidence>
<keyword evidence="6" id="KW-0238">DNA-binding</keyword>
<dbReference type="CDD" id="cd17932">
    <property type="entry name" value="DEXQc_UvrD"/>
    <property type="match status" value="1"/>
</dbReference>
<dbReference type="Pfam" id="PF00580">
    <property type="entry name" value="UvrD-helicase"/>
    <property type="match status" value="1"/>
</dbReference>
<dbReference type="InterPro" id="IPR000212">
    <property type="entry name" value="DNA_helicase_UvrD/REP"/>
</dbReference>
<dbReference type="EMBL" id="RBZN01000009">
    <property type="protein sequence ID" value="RKQ18378.1"/>
    <property type="molecule type" value="Genomic_DNA"/>
</dbReference>
<evidence type="ECO:0000256" key="8">
    <source>
        <dbReference type="ARBA" id="ARBA00034617"/>
    </source>
</evidence>
<evidence type="ECO:0000313" key="14">
    <source>
        <dbReference type="EMBL" id="RKQ18378.1"/>
    </source>
</evidence>
<keyword evidence="15" id="KW-1185">Reference proteome</keyword>
<dbReference type="Proteomes" id="UP000272238">
    <property type="component" value="Unassembled WGS sequence"/>
</dbReference>
<evidence type="ECO:0000313" key="15">
    <source>
        <dbReference type="Proteomes" id="UP000272238"/>
    </source>
</evidence>
<comment type="caution">
    <text evidence="14">The sequence shown here is derived from an EMBL/GenBank/DDBJ whole genome shotgun (WGS) entry which is preliminary data.</text>
</comment>
<evidence type="ECO:0000256" key="2">
    <source>
        <dbReference type="ARBA" id="ARBA00022741"/>
    </source>
</evidence>
<dbReference type="PANTHER" id="PTHR11070">
    <property type="entry name" value="UVRD / RECB / PCRA DNA HELICASE FAMILY MEMBER"/>
    <property type="match status" value="1"/>
</dbReference>
<dbReference type="InterPro" id="IPR027417">
    <property type="entry name" value="P-loop_NTPase"/>
</dbReference>
<reference evidence="14 15" key="1">
    <citation type="journal article" date="2016" name="Antonie Van Leeuwenhoek">
        <title>Lysinibacillus endophyticus sp. nov., an indole-3-acetic acid producing endophytic bacterium isolated from corn root (Zea mays cv. Xinken-5).</title>
        <authorList>
            <person name="Yu J."/>
            <person name="Guan X."/>
            <person name="Liu C."/>
            <person name="Xiang W."/>
            <person name="Yu Z."/>
            <person name="Liu X."/>
            <person name="Wang G."/>
        </authorList>
    </citation>
    <scope>NUCLEOTIDE SEQUENCE [LARGE SCALE GENOMIC DNA]</scope>
    <source>
        <strain evidence="14 15">DSM 100506</strain>
    </source>
</reference>
<accession>A0A494Z748</accession>
<evidence type="ECO:0000256" key="7">
    <source>
        <dbReference type="ARBA" id="ARBA00023235"/>
    </source>
</evidence>
<dbReference type="PANTHER" id="PTHR11070:SF2">
    <property type="entry name" value="ATP-DEPENDENT DNA HELICASE SRS2"/>
    <property type="match status" value="1"/>
</dbReference>
<dbReference type="Gene3D" id="1.10.486.10">
    <property type="entry name" value="PCRA, domain 4"/>
    <property type="match status" value="1"/>
</dbReference>
<sequence length="716" mass="84077">MQYIDFFTKKKNELGVILNDVQKEAVLTNDGPLLLLASPGSGKTTTIIMKIGYLIEVLGVDPSRIKAVTFSRASAKDMEERFQRFFPNLPLVDFSTIHSLAYRVVREYFAKQRIDYQLIEGTNEGLNKKMILRDLYKAINNEPITEDQLEELITFISYIKNKLIPENEWGSVGIKIPKKEEIIKRYETFKNSGTPKLLLDFDDMLIIANQVLENNQDILSRYQQRYDYVLTDESQDTSLVQHYIIEKLVNKHQNLCVVADEDQSIYSWRGAEPEYLLDFKQIYPNAKILMMVQNYRSTKDIVEVANKFIQQNKKRYNKNMFTNNLPHKPIKIKTLQDYKLQSNYLIKQISKMDNLQDVAILYRNNSSAILLLDAFEKANIPFYMKDVDNRFFHHWVVEDIKNFMRLSYNTSRVDVFERIYSKFNGYLKLSQMEELKRVRNNESVFDNLLSFVKLEEYQKKKIQHFKKTYERMHDATPKRILQMIRDDLGFERVLEFRSEKFGYNLNNLVEILNTLEQIADSTETMVDFVNRLNHLDALMKTSKFNKGENAVTFSTLHSSKGLEFQTVYMIDLIDGIIPSKSKEEDEGAEEEREEEVRLFYVGMTRAIAHLELISYERKFHAPVKKSEFIDQVYKIIHPNEQKKPSKQEKKVKEKPINPNGIKERSILKIGLQVKHIVFGSGEIVFIDDEMVEICFEQSHKKFLISTCLKQGFLEID</sequence>
<evidence type="ECO:0000256" key="10">
    <source>
        <dbReference type="ARBA" id="ARBA00048988"/>
    </source>
</evidence>
<dbReference type="GO" id="GO:0000725">
    <property type="term" value="P:recombinational repair"/>
    <property type="evidence" value="ECO:0007669"/>
    <property type="project" value="TreeGrafter"/>
</dbReference>
<dbReference type="PROSITE" id="PS51217">
    <property type="entry name" value="UVRD_HELICASE_CTER"/>
    <property type="match status" value="1"/>
</dbReference>
<comment type="similarity">
    <text evidence="1">Belongs to the helicase family. UvrD subfamily.</text>
</comment>
<feature type="domain" description="UvrD-like helicase C-terminal" evidence="13">
    <location>
        <begin position="299"/>
        <end position="561"/>
    </location>
</feature>
<proteinExistence type="inferred from homology"/>
<evidence type="ECO:0000256" key="3">
    <source>
        <dbReference type="ARBA" id="ARBA00022801"/>
    </source>
</evidence>